<evidence type="ECO:0000259" key="10">
    <source>
        <dbReference type="Pfam" id="PF26002"/>
    </source>
</evidence>
<reference evidence="11 12" key="1">
    <citation type="journal article" date="2010" name="Science">
        <title>Genomic comparison of the ants Camponotus floridanus and Harpegnathos saltator.</title>
        <authorList>
            <person name="Bonasio R."/>
            <person name="Zhang G."/>
            <person name="Ye C."/>
            <person name="Mutti N.S."/>
            <person name="Fang X."/>
            <person name="Qin N."/>
            <person name="Donahue G."/>
            <person name="Yang P."/>
            <person name="Li Q."/>
            <person name="Li C."/>
            <person name="Zhang P."/>
            <person name="Huang Z."/>
            <person name="Berger S.L."/>
            <person name="Reinberg D."/>
            <person name="Wang J."/>
            <person name="Liebig J."/>
        </authorList>
    </citation>
    <scope>NUCLEOTIDE SEQUENCE [LARGE SCALE GENOMIC DNA]</scope>
    <source>
        <strain evidence="11 12">Hsal</strain>
    </source>
</reference>
<sequence>MNEAFFKIYGVTSKARILLWLIIGSIFIFLVWSSFAVLDEVAVGEGKVVPSKKGQLIQNLEGGILAELQVKEGETIEKGQVLAMLDPKKARSSMEEASARIIALTARAARLEAEINDAEDITFPQDIVDNTEVTERERKLFMVNRRAFKENLDNLQQQLDLAEDQLKIARPLLKSGAASEIEILRLQQNAAELFSKIAATRSSYYVALRDDFAKTMNELEPLEKSRDGLNDQLHRTVITSPTRGIVKDIRVTTIGGIVAPGGVLMEVVPLDDQLLIEARLNPRDIAFIHPGQEANIKITAYDSGIYGSLPAKVEYISPDTIEDDVDKRVHYYRAYILTEHNYLETKDKKRHFISPGMVATAEIKTGSKTVMSYLIKPLNRAREALRER</sequence>
<proteinExistence type="inferred from homology"/>
<dbReference type="PROSITE" id="PS00543">
    <property type="entry name" value="HLYD_FAMILY"/>
    <property type="match status" value="1"/>
</dbReference>
<dbReference type="SUPFAM" id="SSF56954">
    <property type="entry name" value="Outer membrane efflux proteins (OEP)"/>
    <property type="match status" value="1"/>
</dbReference>
<keyword evidence="5 8" id="KW-1133">Transmembrane helix</keyword>
<dbReference type="Pfam" id="PF26002">
    <property type="entry name" value="Beta-barrel_AprE"/>
    <property type="match status" value="1"/>
</dbReference>
<evidence type="ECO:0000256" key="8">
    <source>
        <dbReference type="SAM" id="Phobius"/>
    </source>
</evidence>
<evidence type="ECO:0000256" key="1">
    <source>
        <dbReference type="ARBA" id="ARBA00004167"/>
    </source>
</evidence>
<dbReference type="InterPro" id="IPR050739">
    <property type="entry name" value="MFP"/>
</dbReference>
<dbReference type="STRING" id="1902579.BHV28_00060"/>
<dbReference type="EMBL" id="CP017315">
    <property type="protein sequence ID" value="AQS40733.1"/>
    <property type="molecule type" value="Genomic_DNA"/>
</dbReference>
<dbReference type="GO" id="GO:0015562">
    <property type="term" value="F:efflux transmembrane transporter activity"/>
    <property type="evidence" value="ECO:0007669"/>
    <property type="project" value="InterPro"/>
</dbReference>
<feature type="domain" description="AprE-like beta-barrel" evidence="10">
    <location>
        <begin position="274"/>
        <end position="366"/>
    </location>
</feature>
<protein>
    <submittedName>
        <fullName evidence="11">Type I secretion membrane fusion protein, HlyD family</fullName>
    </submittedName>
</protein>
<name>A0A1U9JS79_9HYPH</name>
<dbReference type="Gene3D" id="2.40.50.100">
    <property type="match status" value="1"/>
</dbReference>
<accession>A0A1U9JS79</accession>
<dbReference type="PANTHER" id="PTHR30386:SF26">
    <property type="entry name" value="TRANSPORT PROTEIN COMB"/>
    <property type="match status" value="1"/>
</dbReference>
<dbReference type="GO" id="GO:0009306">
    <property type="term" value="P:protein secretion"/>
    <property type="evidence" value="ECO:0007669"/>
    <property type="project" value="InterPro"/>
</dbReference>
<organism evidence="11 12">
    <name type="scientific">Candidatus Tokpelaia hoelldobleri</name>
    <dbReference type="NCBI Taxonomy" id="1902579"/>
    <lineage>
        <taxon>Bacteria</taxon>
        <taxon>Pseudomonadati</taxon>
        <taxon>Pseudomonadota</taxon>
        <taxon>Alphaproteobacteria</taxon>
        <taxon>Hyphomicrobiales</taxon>
        <taxon>Candidatus Tokpelaia</taxon>
    </lineage>
</organism>
<evidence type="ECO:0000256" key="2">
    <source>
        <dbReference type="ARBA" id="ARBA00009477"/>
    </source>
</evidence>
<feature type="transmembrane region" description="Helical" evidence="8">
    <location>
        <begin position="17"/>
        <end position="38"/>
    </location>
</feature>
<keyword evidence="3" id="KW-0813">Transport</keyword>
<evidence type="ECO:0000313" key="12">
    <source>
        <dbReference type="Proteomes" id="UP000188912"/>
    </source>
</evidence>
<evidence type="ECO:0000256" key="5">
    <source>
        <dbReference type="ARBA" id="ARBA00022989"/>
    </source>
</evidence>
<reference evidence="11 12" key="2">
    <citation type="journal article" date="2016" name="Sci. Rep.">
        <title>The genome of Rhizobiales bacteria in predatory ants reveals urease gene functions but no genes for nitrogen fixation.</title>
        <authorList>
            <person name="Neuvonen M.M."/>
            <person name="Tamarit D."/>
            <person name="Naslund K."/>
            <person name="Liebig J."/>
            <person name="Feldhaar H."/>
            <person name="Moran N.A."/>
            <person name="Guy L."/>
            <person name="Andersson S.G."/>
        </authorList>
    </citation>
    <scope>NUCLEOTIDE SEQUENCE [LARGE SCALE GENOMIC DNA]</scope>
    <source>
        <strain evidence="11 12">Hsal</strain>
    </source>
</reference>
<dbReference type="Pfam" id="PF25994">
    <property type="entry name" value="HH_AprE"/>
    <property type="match status" value="1"/>
</dbReference>
<dbReference type="InterPro" id="IPR058982">
    <property type="entry name" value="Beta-barrel_AprE"/>
</dbReference>
<keyword evidence="6 8" id="KW-0472">Membrane</keyword>
<keyword evidence="12" id="KW-1185">Reference proteome</keyword>
<dbReference type="KEGG" id="thd:BHV28_00060"/>
<evidence type="ECO:0000256" key="7">
    <source>
        <dbReference type="SAM" id="Coils"/>
    </source>
</evidence>
<keyword evidence="7" id="KW-0175">Coiled coil</keyword>
<comment type="subcellular location">
    <subcellularLocation>
        <location evidence="1">Membrane</location>
        <topology evidence="1">Single-pass membrane protein</topology>
    </subcellularLocation>
</comment>
<dbReference type="PANTHER" id="PTHR30386">
    <property type="entry name" value="MEMBRANE FUSION SUBUNIT OF EMRAB-TOLC MULTIDRUG EFFLUX PUMP"/>
    <property type="match status" value="1"/>
</dbReference>
<dbReference type="Gene3D" id="2.40.30.170">
    <property type="match status" value="1"/>
</dbReference>
<evidence type="ECO:0000256" key="4">
    <source>
        <dbReference type="ARBA" id="ARBA00022692"/>
    </source>
</evidence>
<comment type="similarity">
    <text evidence="2">Belongs to the membrane fusion protein (MFP) (TC 8.A.1) family.</text>
</comment>
<feature type="coiled-coil region" evidence="7">
    <location>
        <begin position="94"/>
        <end position="121"/>
    </location>
</feature>
<gene>
    <name evidence="11" type="ORF">BHV28_00060</name>
</gene>
<evidence type="ECO:0000256" key="3">
    <source>
        <dbReference type="ARBA" id="ARBA00022448"/>
    </source>
</evidence>
<feature type="domain" description="AprE-like long alpha-helical hairpin" evidence="9">
    <location>
        <begin position="90"/>
        <end position="159"/>
    </location>
</feature>
<keyword evidence="4 8" id="KW-0812">Transmembrane</keyword>
<dbReference type="InterPro" id="IPR006144">
    <property type="entry name" value="Secretion_HlyD_CS"/>
</dbReference>
<evidence type="ECO:0000313" key="11">
    <source>
        <dbReference type="EMBL" id="AQS40733.1"/>
    </source>
</evidence>
<evidence type="ECO:0000256" key="6">
    <source>
        <dbReference type="ARBA" id="ARBA00023136"/>
    </source>
</evidence>
<dbReference type="InterPro" id="IPR058781">
    <property type="entry name" value="HH_AprE-like"/>
</dbReference>
<dbReference type="AlphaFoldDB" id="A0A1U9JS79"/>
<evidence type="ECO:0000259" key="9">
    <source>
        <dbReference type="Pfam" id="PF25994"/>
    </source>
</evidence>
<dbReference type="GO" id="GO:0016020">
    <property type="term" value="C:membrane"/>
    <property type="evidence" value="ECO:0007669"/>
    <property type="project" value="UniProtKB-SubCell"/>
</dbReference>
<dbReference type="Proteomes" id="UP000188912">
    <property type="component" value="Chromosome"/>
</dbReference>
<dbReference type="PRINTS" id="PR01490">
    <property type="entry name" value="RTXTOXIND"/>
</dbReference>